<keyword evidence="6" id="KW-1015">Disulfide bond</keyword>
<dbReference type="InterPro" id="IPR020054">
    <property type="entry name" value="Prot_inh_SSI_I16_CS"/>
</dbReference>
<protein>
    <recommendedName>
        <fullName evidence="8">Subtilisin inhibitor domain-containing protein</fullName>
    </recommendedName>
</protein>
<comment type="subcellular location">
    <subcellularLocation>
        <location evidence="1">Secreted</location>
    </subcellularLocation>
</comment>
<gene>
    <name evidence="9" type="ORF">GCM10010394_57520</name>
</gene>
<keyword evidence="5" id="KW-0722">Serine protease inhibitor</keyword>
<dbReference type="RefSeq" id="WP_344078338.1">
    <property type="nucleotide sequence ID" value="NZ_BAAACA010000039.1"/>
</dbReference>
<evidence type="ECO:0000259" key="8">
    <source>
        <dbReference type="Pfam" id="PF00720"/>
    </source>
</evidence>
<evidence type="ECO:0000256" key="6">
    <source>
        <dbReference type="ARBA" id="ARBA00023157"/>
    </source>
</evidence>
<keyword evidence="4" id="KW-0646">Protease inhibitor</keyword>
<evidence type="ECO:0000256" key="7">
    <source>
        <dbReference type="SAM" id="SignalP"/>
    </source>
</evidence>
<feature type="chain" id="PRO_5046845594" description="Subtilisin inhibitor domain-containing protein" evidence="7">
    <location>
        <begin position="20"/>
        <end position="153"/>
    </location>
</feature>
<dbReference type="EMBL" id="BAAACA010000039">
    <property type="protein sequence ID" value="GAA0619530.1"/>
    <property type="molecule type" value="Genomic_DNA"/>
</dbReference>
<reference evidence="9 10" key="1">
    <citation type="journal article" date="2019" name="Int. J. Syst. Evol. Microbiol.">
        <title>The Global Catalogue of Microorganisms (GCM) 10K type strain sequencing project: providing services to taxonomists for standard genome sequencing and annotation.</title>
        <authorList>
            <consortium name="The Broad Institute Genomics Platform"/>
            <consortium name="The Broad Institute Genome Sequencing Center for Infectious Disease"/>
            <person name="Wu L."/>
            <person name="Ma J."/>
        </authorList>
    </citation>
    <scope>NUCLEOTIDE SEQUENCE [LARGE SCALE GENOMIC DNA]</scope>
    <source>
        <strain evidence="9 10">JCM 5067</strain>
    </source>
</reference>
<dbReference type="InterPro" id="IPR036819">
    <property type="entry name" value="Subtilisin_inhibitor-like_sf"/>
</dbReference>
<accession>A0ABN1GTY4</accession>
<organism evidence="9 10">
    <name type="scientific">Streptomyces crystallinus</name>
    <dbReference type="NCBI Taxonomy" id="68191"/>
    <lineage>
        <taxon>Bacteria</taxon>
        <taxon>Bacillati</taxon>
        <taxon>Actinomycetota</taxon>
        <taxon>Actinomycetes</taxon>
        <taxon>Kitasatosporales</taxon>
        <taxon>Streptomycetaceae</taxon>
        <taxon>Streptomyces</taxon>
    </lineage>
</organism>
<evidence type="ECO:0000256" key="1">
    <source>
        <dbReference type="ARBA" id="ARBA00004613"/>
    </source>
</evidence>
<evidence type="ECO:0000256" key="3">
    <source>
        <dbReference type="ARBA" id="ARBA00022525"/>
    </source>
</evidence>
<dbReference type="Gene3D" id="3.30.350.10">
    <property type="entry name" value="Subtilisin inhibitor-like"/>
    <property type="match status" value="1"/>
</dbReference>
<evidence type="ECO:0000313" key="9">
    <source>
        <dbReference type="EMBL" id="GAA0619530.1"/>
    </source>
</evidence>
<name>A0ABN1GTY4_9ACTN</name>
<comment type="caution">
    <text evidence="9">The sequence shown here is derived from an EMBL/GenBank/DDBJ whole genome shotgun (WGS) entry which is preliminary data.</text>
</comment>
<dbReference type="InterPro" id="IPR023549">
    <property type="entry name" value="Subtilisin_inhibitor"/>
</dbReference>
<dbReference type="SUPFAM" id="SSF55399">
    <property type="entry name" value="Subtilisin inhibitor"/>
    <property type="match status" value="1"/>
</dbReference>
<keyword evidence="10" id="KW-1185">Reference proteome</keyword>
<comment type="similarity">
    <text evidence="2">Belongs to the protease inhibitor I16 (SSI) family.</text>
</comment>
<sequence>MLRRLVVTALTTTATAALAAAPPALAAAPLPLPPLPLLDSGSSGGHHDHLTLTVEHNGETDGTYKLECHPHPGGNHPQIMQACERLEKLTTWGKDPFAPVPADAQCTMVYGGRATAHVTGTWAGQDVDATYKRLDGCQIARWDRFVPVLPGAR</sequence>
<dbReference type="Pfam" id="PF00720">
    <property type="entry name" value="SSI"/>
    <property type="match status" value="1"/>
</dbReference>
<keyword evidence="3" id="KW-0964">Secreted</keyword>
<evidence type="ECO:0000256" key="5">
    <source>
        <dbReference type="ARBA" id="ARBA00022900"/>
    </source>
</evidence>
<evidence type="ECO:0000313" key="10">
    <source>
        <dbReference type="Proteomes" id="UP001500668"/>
    </source>
</evidence>
<keyword evidence="7" id="KW-0732">Signal</keyword>
<evidence type="ECO:0000256" key="2">
    <source>
        <dbReference type="ARBA" id="ARBA00010472"/>
    </source>
</evidence>
<proteinExistence type="inferred from homology"/>
<feature type="domain" description="Subtilisin inhibitor" evidence="8">
    <location>
        <begin position="50"/>
        <end position="128"/>
    </location>
</feature>
<feature type="signal peptide" evidence="7">
    <location>
        <begin position="1"/>
        <end position="19"/>
    </location>
</feature>
<evidence type="ECO:0000256" key="4">
    <source>
        <dbReference type="ARBA" id="ARBA00022690"/>
    </source>
</evidence>
<dbReference type="PROSITE" id="PS00999">
    <property type="entry name" value="SSI"/>
    <property type="match status" value="1"/>
</dbReference>
<dbReference type="Proteomes" id="UP001500668">
    <property type="component" value="Unassembled WGS sequence"/>
</dbReference>